<feature type="transmembrane region" description="Helical" evidence="2">
    <location>
        <begin position="63"/>
        <end position="81"/>
    </location>
</feature>
<keyword evidence="4" id="KW-1185">Reference proteome</keyword>
<sequence length="101" mass="11286">MTGFVIFILDGILGIAYWAIIISAIMSWLIAFNVINTHNRVVYNIHYTLDRITGPILEPFRRLIPTLGGIDISPIFALLIISGMRRFLIPMAANGLYPILG</sequence>
<keyword evidence="2" id="KW-0472">Membrane</keyword>
<feature type="transmembrane region" description="Helical" evidence="2">
    <location>
        <begin position="12"/>
        <end position="35"/>
    </location>
</feature>
<organism evidence="3 4">
    <name type="scientific">Asticcacaulis endophyticus</name>
    <dbReference type="NCBI Taxonomy" id="1395890"/>
    <lineage>
        <taxon>Bacteria</taxon>
        <taxon>Pseudomonadati</taxon>
        <taxon>Pseudomonadota</taxon>
        <taxon>Alphaproteobacteria</taxon>
        <taxon>Caulobacterales</taxon>
        <taxon>Caulobacteraceae</taxon>
        <taxon>Asticcacaulis</taxon>
    </lineage>
</organism>
<name>A0A918PTL0_9CAUL</name>
<dbReference type="PANTHER" id="PTHR33219:SF14">
    <property type="entry name" value="PROTEIN COFACTOR ASSEMBLY OF COMPLEX C SUBUNIT B CCB3, CHLOROPLASTIC-RELATED"/>
    <property type="match status" value="1"/>
</dbReference>
<dbReference type="RefSeq" id="WP_189484590.1">
    <property type="nucleotide sequence ID" value="NZ_BMZB01000001.1"/>
</dbReference>
<keyword evidence="2" id="KW-0812">Transmembrane</keyword>
<comment type="similarity">
    <text evidence="1">Belongs to the YggT family.</text>
</comment>
<dbReference type="InterPro" id="IPR003425">
    <property type="entry name" value="CCB3/YggT"/>
</dbReference>
<dbReference type="GO" id="GO:0016020">
    <property type="term" value="C:membrane"/>
    <property type="evidence" value="ECO:0007669"/>
    <property type="project" value="InterPro"/>
</dbReference>
<dbReference type="EMBL" id="BMZB01000001">
    <property type="protein sequence ID" value="GGZ21561.1"/>
    <property type="molecule type" value="Genomic_DNA"/>
</dbReference>
<keyword evidence="2" id="KW-1133">Transmembrane helix</keyword>
<dbReference type="PANTHER" id="PTHR33219">
    <property type="entry name" value="YLMG HOMOLOG PROTEIN 2, CHLOROPLASTIC"/>
    <property type="match status" value="1"/>
</dbReference>
<gene>
    <name evidence="3" type="ORF">GCM10011273_02850</name>
</gene>
<reference evidence="3" key="1">
    <citation type="journal article" date="2014" name="Int. J. Syst. Evol. Microbiol.">
        <title>Complete genome sequence of Corynebacterium casei LMG S-19264T (=DSM 44701T), isolated from a smear-ripened cheese.</title>
        <authorList>
            <consortium name="US DOE Joint Genome Institute (JGI-PGF)"/>
            <person name="Walter F."/>
            <person name="Albersmeier A."/>
            <person name="Kalinowski J."/>
            <person name="Ruckert C."/>
        </authorList>
    </citation>
    <scope>NUCLEOTIDE SEQUENCE</scope>
    <source>
        <strain evidence="3">KCTC 32296</strain>
    </source>
</reference>
<evidence type="ECO:0000256" key="2">
    <source>
        <dbReference type="SAM" id="Phobius"/>
    </source>
</evidence>
<evidence type="ECO:0008006" key="5">
    <source>
        <dbReference type="Google" id="ProtNLM"/>
    </source>
</evidence>
<accession>A0A918PTL0</accession>
<dbReference type="Pfam" id="PF02325">
    <property type="entry name" value="CCB3_YggT"/>
    <property type="match status" value="1"/>
</dbReference>
<protein>
    <recommendedName>
        <fullName evidence="5">YggT family protein</fullName>
    </recommendedName>
</protein>
<comment type="caution">
    <text evidence="3">The sequence shown here is derived from an EMBL/GenBank/DDBJ whole genome shotgun (WGS) entry which is preliminary data.</text>
</comment>
<dbReference type="Proteomes" id="UP000662572">
    <property type="component" value="Unassembled WGS sequence"/>
</dbReference>
<reference evidence="3" key="2">
    <citation type="submission" date="2020-09" db="EMBL/GenBank/DDBJ databases">
        <authorList>
            <person name="Sun Q."/>
            <person name="Kim S."/>
        </authorList>
    </citation>
    <scope>NUCLEOTIDE SEQUENCE</scope>
    <source>
        <strain evidence="3">KCTC 32296</strain>
    </source>
</reference>
<evidence type="ECO:0000313" key="3">
    <source>
        <dbReference type="EMBL" id="GGZ21561.1"/>
    </source>
</evidence>
<evidence type="ECO:0000256" key="1">
    <source>
        <dbReference type="ARBA" id="ARBA00010894"/>
    </source>
</evidence>
<dbReference type="AlphaFoldDB" id="A0A918PTL0"/>
<evidence type="ECO:0000313" key="4">
    <source>
        <dbReference type="Proteomes" id="UP000662572"/>
    </source>
</evidence>
<proteinExistence type="inferred from homology"/>